<evidence type="ECO:0000313" key="2">
    <source>
        <dbReference type="Proteomes" id="UP001208570"/>
    </source>
</evidence>
<evidence type="ECO:0000313" key="1">
    <source>
        <dbReference type="EMBL" id="KAK2170659.1"/>
    </source>
</evidence>
<sequence>MAAVMKDYARLKYITETTESVTVEVPLPIEKLIHEEVCRVIKLTAKDYARLFGSKDQLTQQANEKLDNITSILAMWHMMKL</sequence>
<reference evidence="1" key="1">
    <citation type="journal article" date="2023" name="Mol. Biol. Evol.">
        <title>Third-Generation Sequencing Reveals the Adaptive Role of the Epigenome in Three Deep-Sea Polychaetes.</title>
        <authorList>
            <person name="Perez M."/>
            <person name="Aroh O."/>
            <person name="Sun Y."/>
            <person name="Lan Y."/>
            <person name="Juniper S.K."/>
            <person name="Young C.R."/>
            <person name="Angers B."/>
            <person name="Qian P.Y."/>
        </authorList>
    </citation>
    <scope>NUCLEOTIDE SEQUENCE</scope>
    <source>
        <strain evidence="1">P08H-3</strain>
    </source>
</reference>
<proteinExistence type="predicted"/>
<name>A0AAD9KFE5_9ANNE</name>
<dbReference type="Proteomes" id="UP001208570">
    <property type="component" value="Unassembled WGS sequence"/>
</dbReference>
<organism evidence="1 2">
    <name type="scientific">Paralvinella palmiformis</name>
    <dbReference type="NCBI Taxonomy" id="53620"/>
    <lineage>
        <taxon>Eukaryota</taxon>
        <taxon>Metazoa</taxon>
        <taxon>Spiralia</taxon>
        <taxon>Lophotrochozoa</taxon>
        <taxon>Annelida</taxon>
        <taxon>Polychaeta</taxon>
        <taxon>Sedentaria</taxon>
        <taxon>Canalipalpata</taxon>
        <taxon>Terebellida</taxon>
        <taxon>Terebelliformia</taxon>
        <taxon>Alvinellidae</taxon>
        <taxon>Paralvinella</taxon>
    </lineage>
</organism>
<protein>
    <submittedName>
        <fullName evidence="1">Uncharacterized protein</fullName>
    </submittedName>
</protein>
<keyword evidence="2" id="KW-1185">Reference proteome</keyword>
<comment type="caution">
    <text evidence="1">The sequence shown here is derived from an EMBL/GenBank/DDBJ whole genome shotgun (WGS) entry which is preliminary data.</text>
</comment>
<gene>
    <name evidence="1" type="ORF">LSH36_1g05103</name>
</gene>
<accession>A0AAD9KFE5</accession>
<dbReference type="AlphaFoldDB" id="A0AAD9KFE5"/>
<dbReference type="EMBL" id="JAODUP010000001">
    <property type="protein sequence ID" value="KAK2170659.1"/>
    <property type="molecule type" value="Genomic_DNA"/>
</dbReference>